<dbReference type="RefSeq" id="WP_202954939.1">
    <property type="nucleotide sequence ID" value="NZ_JAPCID010000021.1"/>
</dbReference>
<keyword evidence="5" id="KW-1185">Reference proteome</keyword>
<feature type="domain" description="EamA" evidence="3">
    <location>
        <begin position="2"/>
        <end position="130"/>
    </location>
</feature>
<feature type="transmembrane region" description="Helical" evidence="2">
    <location>
        <begin position="226"/>
        <end position="249"/>
    </location>
</feature>
<proteinExistence type="inferred from homology"/>
<gene>
    <name evidence="4" type="ORF">OJ962_16360</name>
</gene>
<accession>A0ABT4RLA4</accession>
<dbReference type="InterPro" id="IPR000620">
    <property type="entry name" value="EamA_dom"/>
</dbReference>
<feature type="transmembrane region" description="Helical" evidence="2">
    <location>
        <begin position="174"/>
        <end position="193"/>
    </location>
</feature>
<feature type="domain" description="EamA" evidence="3">
    <location>
        <begin position="144"/>
        <end position="272"/>
    </location>
</feature>
<feature type="transmembrane region" description="Helical" evidence="2">
    <location>
        <begin position="143"/>
        <end position="162"/>
    </location>
</feature>
<keyword evidence="2" id="KW-1133">Transmembrane helix</keyword>
<dbReference type="PANTHER" id="PTHR22911">
    <property type="entry name" value="ACYL-MALONYL CONDENSING ENZYME-RELATED"/>
    <property type="match status" value="1"/>
</dbReference>
<dbReference type="Proteomes" id="UP001147700">
    <property type="component" value="Unassembled WGS sequence"/>
</dbReference>
<evidence type="ECO:0000256" key="2">
    <source>
        <dbReference type="SAM" id="Phobius"/>
    </source>
</evidence>
<name>A0ABT4RLA4_9ACTN</name>
<reference evidence="4" key="1">
    <citation type="submission" date="2022-10" db="EMBL/GenBank/DDBJ databases">
        <title>The WGS of Solirubrobacter sp. CPCC 204708.</title>
        <authorList>
            <person name="Jiang Z."/>
        </authorList>
    </citation>
    <scope>NUCLEOTIDE SEQUENCE</scope>
    <source>
        <strain evidence="4">CPCC 204708</strain>
    </source>
</reference>
<feature type="transmembrane region" description="Helical" evidence="2">
    <location>
        <begin position="113"/>
        <end position="131"/>
    </location>
</feature>
<feature type="transmembrane region" description="Helical" evidence="2">
    <location>
        <begin position="58"/>
        <end position="81"/>
    </location>
</feature>
<dbReference type="PANTHER" id="PTHR22911:SF137">
    <property type="entry name" value="SOLUTE CARRIER FAMILY 35 MEMBER G2-RELATED"/>
    <property type="match status" value="1"/>
</dbReference>
<keyword evidence="2" id="KW-0472">Membrane</keyword>
<evidence type="ECO:0000313" key="4">
    <source>
        <dbReference type="EMBL" id="MDA0139075.1"/>
    </source>
</evidence>
<comment type="similarity">
    <text evidence="1">Belongs to the EamA transporter family.</text>
</comment>
<comment type="caution">
    <text evidence="4">The sequence shown here is derived from an EMBL/GenBank/DDBJ whole genome shotgun (WGS) entry which is preliminary data.</text>
</comment>
<evidence type="ECO:0000256" key="1">
    <source>
        <dbReference type="ARBA" id="ARBA00007362"/>
    </source>
</evidence>
<feature type="transmembrane region" description="Helical" evidence="2">
    <location>
        <begin position="31"/>
        <end position="51"/>
    </location>
</feature>
<dbReference type="Gene3D" id="1.10.3730.20">
    <property type="match status" value="1"/>
</dbReference>
<dbReference type="EMBL" id="JAPCID010000021">
    <property type="protein sequence ID" value="MDA0139075.1"/>
    <property type="molecule type" value="Genomic_DNA"/>
</dbReference>
<keyword evidence="2" id="KW-0812">Transmembrane</keyword>
<evidence type="ECO:0000313" key="5">
    <source>
        <dbReference type="Proteomes" id="UP001147700"/>
    </source>
</evidence>
<evidence type="ECO:0000259" key="3">
    <source>
        <dbReference type="Pfam" id="PF00892"/>
    </source>
</evidence>
<feature type="transmembrane region" description="Helical" evidence="2">
    <location>
        <begin position="87"/>
        <end position="106"/>
    </location>
</feature>
<sequence length="273" mass="27107">MSGAPAALLASLLWGTADFLAGRASRVHPAVLVALVGQAAGLVALTIILAIRGVDSGAFLPGALSGVVGSVAILCFYRSLALGTMSVIAPIVATSSIVPVVAGVVFDGERPGALQWVGMALALAGVILASREPAHTTAIDPRRAIQLALIAAVFIGLALICLDAAAEHDALGGVAAARVVGVVVLGALAWRTAARAPLSELPKLGGIGLLDTGANTAFAIATTGGLLSLVSVLGGLFPVVTVALAYLILHERLVPVQRVGVALALAGVPLISV</sequence>
<dbReference type="InterPro" id="IPR037185">
    <property type="entry name" value="EmrE-like"/>
</dbReference>
<protein>
    <submittedName>
        <fullName evidence="4">DMT family transporter</fullName>
    </submittedName>
</protein>
<organism evidence="4 5">
    <name type="scientific">Solirubrobacter deserti</name>
    <dbReference type="NCBI Taxonomy" id="2282478"/>
    <lineage>
        <taxon>Bacteria</taxon>
        <taxon>Bacillati</taxon>
        <taxon>Actinomycetota</taxon>
        <taxon>Thermoleophilia</taxon>
        <taxon>Solirubrobacterales</taxon>
        <taxon>Solirubrobacteraceae</taxon>
        <taxon>Solirubrobacter</taxon>
    </lineage>
</organism>
<dbReference type="SUPFAM" id="SSF103481">
    <property type="entry name" value="Multidrug resistance efflux transporter EmrE"/>
    <property type="match status" value="2"/>
</dbReference>
<dbReference type="Pfam" id="PF00892">
    <property type="entry name" value="EamA"/>
    <property type="match status" value="2"/>
</dbReference>